<dbReference type="EMBL" id="SHNN01000002">
    <property type="protein sequence ID" value="MCX2981645.1"/>
    <property type="molecule type" value="Genomic_DNA"/>
</dbReference>
<evidence type="ECO:0000256" key="1">
    <source>
        <dbReference type="SAM" id="SignalP"/>
    </source>
</evidence>
<comment type="caution">
    <text evidence="2">The sequence shown here is derived from an EMBL/GenBank/DDBJ whole genome shotgun (WGS) entry which is preliminary data.</text>
</comment>
<sequence length="355" mass="40829">MHRAHWSCLSLFLLLCLPVSMLSAAVDTRELNISLVVFDPGIPTDPTHNKELGIFPKIRSAEARYLPFVLRQVLVDSNSWGATRVIPDPDPGTELLITGRLLQSDGIQLSFELNVSDSRGQTWFVKTYSGIAPENAYQTGRQNGPRPFQATYDEVLADLFRYAQTLEPKALEAIRNLAFLRYAATLSPAAFGPYFDRDETGNYQLLRLPAYGDPMVARIEKVRQQEYVFVDTVDEQYRKLFAAMAPTYNLWRRYNREQAIYQEAYEERLADRSKPKSGSYQAMKRSYINFRWSKIQQQESAKLATGFNNEVAPTVMQLQGRVVELEGSLEEQYREWRRILQSIYQLEATEQSLPR</sequence>
<keyword evidence="1" id="KW-0732">Signal</keyword>
<accession>A0ABT3THF7</accession>
<feature type="signal peptide" evidence="1">
    <location>
        <begin position="1"/>
        <end position="24"/>
    </location>
</feature>
<protein>
    <submittedName>
        <fullName evidence="2">Uncharacterized protein</fullName>
    </submittedName>
</protein>
<name>A0ABT3THF7_9GAMM</name>
<dbReference type="RefSeq" id="WP_279245644.1">
    <property type="nucleotide sequence ID" value="NZ_SHNN01000002.1"/>
</dbReference>
<evidence type="ECO:0000313" key="3">
    <source>
        <dbReference type="Proteomes" id="UP001143362"/>
    </source>
</evidence>
<proteinExistence type="predicted"/>
<dbReference type="Proteomes" id="UP001143362">
    <property type="component" value="Unassembled WGS sequence"/>
</dbReference>
<organism evidence="2 3">
    <name type="scientific">Candidatus Litorirhabdus singularis</name>
    <dbReference type="NCBI Taxonomy" id="2518993"/>
    <lineage>
        <taxon>Bacteria</taxon>
        <taxon>Pseudomonadati</taxon>
        <taxon>Pseudomonadota</taxon>
        <taxon>Gammaproteobacteria</taxon>
        <taxon>Cellvibrionales</taxon>
        <taxon>Halieaceae</taxon>
        <taxon>Candidatus Litorirhabdus</taxon>
    </lineage>
</organism>
<reference evidence="2" key="1">
    <citation type="submission" date="2019-02" db="EMBL/GenBank/DDBJ databases">
        <authorList>
            <person name="Li S.-H."/>
        </authorList>
    </citation>
    <scope>NUCLEOTIDE SEQUENCE</scope>
    <source>
        <strain evidence="2">IMCC14734</strain>
    </source>
</reference>
<feature type="chain" id="PRO_5046192501" evidence="1">
    <location>
        <begin position="25"/>
        <end position="355"/>
    </location>
</feature>
<evidence type="ECO:0000313" key="2">
    <source>
        <dbReference type="EMBL" id="MCX2981645.1"/>
    </source>
</evidence>
<gene>
    <name evidence="2" type="ORF">EYC98_12305</name>
</gene>
<keyword evidence="3" id="KW-1185">Reference proteome</keyword>